<dbReference type="Proteomes" id="UP000179797">
    <property type="component" value="Unassembled WGS sequence"/>
</dbReference>
<comment type="caution">
    <text evidence="1">The sequence shown here is derived from an EMBL/GenBank/DDBJ whole genome shotgun (WGS) entry which is preliminary data.</text>
</comment>
<dbReference type="OrthoDB" id="980734at2"/>
<dbReference type="AlphaFoldDB" id="A0A1S1YVP4"/>
<name>A0A1S1YVP4_FLAPC</name>
<dbReference type="EMBL" id="JRYR02000001">
    <property type="protein sequence ID" value="OHX65087.1"/>
    <property type="molecule type" value="Genomic_DNA"/>
</dbReference>
<protein>
    <submittedName>
        <fullName evidence="1">Uncharacterized protein</fullName>
    </submittedName>
</protein>
<evidence type="ECO:0000313" key="1">
    <source>
        <dbReference type="EMBL" id="OHX65087.1"/>
    </source>
</evidence>
<keyword evidence="2" id="KW-1185">Reference proteome</keyword>
<accession>A0A1S1YVP4</accession>
<evidence type="ECO:0000313" key="2">
    <source>
        <dbReference type="Proteomes" id="UP000179797"/>
    </source>
</evidence>
<reference evidence="1 2" key="1">
    <citation type="journal article" date="2012" name="Int. J. Syst. Evol. Microbiol.">
        <title>Flammeovirga pacifica sp. nov., isolated from deep-sea sediment.</title>
        <authorList>
            <person name="Xu H."/>
            <person name="Fu Y."/>
            <person name="Yang N."/>
            <person name="Ding Z."/>
            <person name="Lai Q."/>
            <person name="Zeng R."/>
        </authorList>
    </citation>
    <scope>NUCLEOTIDE SEQUENCE [LARGE SCALE GENOMIC DNA]</scope>
    <source>
        <strain evidence="2">DSM 24597 / LMG 26175 / WPAGA1</strain>
    </source>
</reference>
<sequence length="108" mass="12279">MKSRKAKIYRLLLQTLEHAGASQETINKRKQRLKSLLRIKAFNEISKGVIFETDSSIFVVGAHLPFLMFKGKRVIGMTTDSPMYRLFKGKKDGDVIDFGTDKESISIL</sequence>
<dbReference type="RefSeq" id="WP_044226511.1">
    <property type="nucleotide sequence ID" value="NZ_JRYR02000001.1"/>
</dbReference>
<dbReference type="STRING" id="915059.NH26_01335"/>
<gene>
    <name evidence="1" type="ORF">NH26_01335</name>
</gene>
<organism evidence="1 2">
    <name type="scientific">Flammeovirga pacifica</name>
    <dbReference type="NCBI Taxonomy" id="915059"/>
    <lineage>
        <taxon>Bacteria</taxon>
        <taxon>Pseudomonadati</taxon>
        <taxon>Bacteroidota</taxon>
        <taxon>Cytophagia</taxon>
        <taxon>Cytophagales</taxon>
        <taxon>Flammeovirgaceae</taxon>
        <taxon>Flammeovirga</taxon>
    </lineage>
</organism>
<proteinExistence type="predicted"/>